<dbReference type="EMBL" id="AFPW01000051">
    <property type="protein sequence ID" value="EGQ11512.1"/>
    <property type="molecule type" value="Genomic_DNA"/>
</dbReference>
<dbReference type="STRING" id="908937.Prede_2549"/>
<dbReference type="RefSeq" id="WP_005847760.1">
    <property type="nucleotide sequence ID" value="NC_019968.1"/>
</dbReference>
<dbReference type="KEGG" id="pdt:Prede_2549"/>
<evidence type="ECO:0000313" key="3">
    <source>
        <dbReference type="Proteomes" id="UP000007820"/>
    </source>
</evidence>
<organism evidence="2 3">
    <name type="scientific">Prevotella dentalis (strain ATCC 49559 / DSM 3688 / JCM 13448 / NCTC 12043 / ES 2772)</name>
    <name type="common">Mitsuokella dentalis</name>
    <dbReference type="NCBI Taxonomy" id="908937"/>
    <lineage>
        <taxon>Bacteria</taxon>
        <taxon>Pseudomonadati</taxon>
        <taxon>Bacteroidota</taxon>
        <taxon>Bacteroidia</taxon>
        <taxon>Bacteroidales</taxon>
        <taxon>Prevotellaceae</taxon>
        <taxon>Prevotella</taxon>
    </lineage>
</organism>
<evidence type="ECO:0000313" key="1">
    <source>
        <dbReference type="EMBL" id="AGB29788.1"/>
    </source>
</evidence>
<dbReference type="EMBL" id="CP003369">
    <property type="protein sequence ID" value="AGB29788.1"/>
    <property type="molecule type" value="Genomic_DNA"/>
</dbReference>
<keyword evidence="4" id="KW-1185">Reference proteome</keyword>
<dbReference type="OrthoDB" id="1096161at2"/>
<evidence type="ECO:0000313" key="4">
    <source>
        <dbReference type="Proteomes" id="UP000010862"/>
    </source>
</evidence>
<proteinExistence type="predicted"/>
<dbReference type="Proteomes" id="UP000010862">
    <property type="component" value="Chromosome 2"/>
</dbReference>
<dbReference type="PATRIC" id="fig|908937.9.peg.2698"/>
<accession>F9D738</accession>
<gene>
    <name evidence="1" type="ordered locus">Prede_2549</name>
    <name evidence="2" type="ORF">HMPREF9136_2666</name>
</gene>
<evidence type="ECO:0000313" key="2">
    <source>
        <dbReference type="EMBL" id="EGQ11512.1"/>
    </source>
</evidence>
<reference evidence="2 3" key="1">
    <citation type="submission" date="2011-04" db="EMBL/GenBank/DDBJ databases">
        <authorList>
            <person name="Muzny D."/>
            <person name="Qin X."/>
            <person name="Deng J."/>
            <person name="Jiang H."/>
            <person name="Liu Y."/>
            <person name="Qu J."/>
            <person name="Song X.-Z."/>
            <person name="Zhang L."/>
            <person name="Thornton R."/>
            <person name="Coyle M."/>
            <person name="Francisco L."/>
            <person name="Jackson L."/>
            <person name="Javaid M."/>
            <person name="Korchina V."/>
            <person name="Kovar C."/>
            <person name="Mata R."/>
            <person name="Mathew T."/>
            <person name="Ngo R."/>
            <person name="Nguyen L."/>
            <person name="Nguyen N."/>
            <person name="Okwuonu G."/>
            <person name="Ongeri F."/>
            <person name="Pham C."/>
            <person name="Simmons D."/>
            <person name="Wilczek-Boney K."/>
            <person name="Hale W."/>
            <person name="Jakkamsetti A."/>
            <person name="Pham P."/>
            <person name="Ruth R."/>
            <person name="San Lucas F."/>
            <person name="Warren J."/>
            <person name="Zhang J."/>
            <person name="Zhao Z."/>
            <person name="Zhou C."/>
            <person name="Zhu D."/>
            <person name="Lee S."/>
            <person name="Bess C."/>
            <person name="Blankenburg K."/>
            <person name="Forbes L."/>
            <person name="Fu Q."/>
            <person name="Gubbala S."/>
            <person name="Hirani K."/>
            <person name="Jayaseelan J.C."/>
            <person name="Lara F."/>
            <person name="Munidasa M."/>
            <person name="Palculict T."/>
            <person name="Patil S."/>
            <person name="Pu L.-L."/>
            <person name="Saada N."/>
            <person name="Tang L."/>
            <person name="Weissenberger G."/>
            <person name="Zhu Y."/>
            <person name="Hemphill L."/>
            <person name="Shang Y."/>
            <person name="Youmans B."/>
            <person name="Ayvaz T."/>
            <person name="Ross M."/>
            <person name="Santibanez J."/>
            <person name="Aqrawi P."/>
            <person name="Gross S."/>
            <person name="Joshi V."/>
            <person name="Fowler G."/>
            <person name="Nazareth L."/>
            <person name="Reid J."/>
            <person name="Worley K."/>
            <person name="Petrosino J."/>
            <person name="Highlander S."/>
            <person name="Gibbs R."/>
        </authorList>
    </citation>
    <scope>NUCLEOTIDE SEQUENCE [LARGE SCALE GENOMIC DNA]</scope>
    <source>
        <strain evidence="2 3">DSM 3688</strain>
    </source>
</reference>
<dbReference type="AlphaFoldDB" id="F9D738"/>
<sequence>MTGTLKENIRNDFSAGFHDNCIRLIGEACLDLKNKHIVTVDWDEENISANISTAINTSPNALKWQIHVVSEVPLYDKEILQGTKKAKSAKRVDLELGVWNENYLTFSVEAKNLIQNKIIKNGCKKPIYPLTKQKRYIETGIDHYVSGYYPPNGCMLGYVLEGDISSIVSGINKIMKNKFSCTEKLYPQSCQFVGIDGYYVSHHTNLNLDHFFVKF</sequence>
<name>F9D738_PREDD</name>
<dbReference type="Proteomes" id="UP000007820">
    <property type="component" value="Unassembled WGS sequence"/>
</dbReference>
<dbReference type="HOGENOM" id="CLU_107046_0_0_10"/>
<protein>
    <submittedName>
        <fullName evidence="2">Uncharacterized protein</fullName>
    </submittedName>
</protein>
<reference evidence="1" key="2">
    <citation type="submission" date="2012-02" db="EMBL/GenBank/DDBJ databases">
        <title>Complete sequence of chromosome 2 of Prevotella dentalis DSM 3688.</title>
        <authorList>
            <consortium name="US DOE Joint Genome Institute (JGI-PGF)"/>
            <person name="Lucas S."/>
            <person name="Copeland A."/>
            <person name="Lapidus A."/>
            <person name="Glavina del Rio T."/>
            <person name="Dalin E."/>
            <person name="Tice H."/>
            <person name="Bruce D."/>
            <person name="Goodwin L."/>
            <person name="Pitluck S."/>
            <person name="Peters L."/>
            <person name="Mikhailova N."/>
            <person name="Chertkov O."/>
            <person name="Kyrpides N."/>
            <person name="Mavromatis K."/>
            <person name="Ivanova N."/>
            <person name="Brettin T."/>
            <person name="Detter J.C."/>
            <person name="Han C."/>
            <person name="Larimer F."/>
            <person name="Land M."/>
            <person name="Hauser L."/>
            <person name="Markowitz V."/>
            <person name="Cheng J.-F."/>
            <person name="Hugenholtz P."/>
            <person name="Woyke T."/>
            <person name="Wu D."/>
            <person name="Gronow S."/>
            <person name="Wellnitz S."/>
            <person name="Brambilla E."/>
            <person name="Klenk H.-P."/>
            <person name="Eisen J.A."/>
        </authorList>
    </citation>
    <scope>NUCLEOTIDE SEQUENCE</scope>
    <source>
        <strain evidence="1">DSM 3688</strain>
    </source>
</reference>